<sequence>MVRDQEVGGSNPPCPIFSQINGVGSKRKHFKPSTQIAIPKRAEEVYKYF</sequence>
<evidence type="ECO:0000313" key="2">
    <source>
        <dbReference type="Proteomes" id="UP000004509"/>
    </source>
</evidence>
<comment type="caution">
    <text evidence="1">The sequence shown here is derived from an EMBL/GenBank/DDBJ whole genome shotgun (WGS) entry which is preliminary data.</text>
</comment>
<dbReference type="STRING" id="596324.TREVI0001_0506"/>
<proteinExistence type="predicted"/>
<dbReference type="AlphaFoldDB" id="C8PM92"/>
<dbReference type="Proteomes" id="UP000004509">
    <property type="component" value="Unassembled WGS sequence"/>
</dbReference>
<dbReference type="EMBL" id="ACYH01000011">
    <property type="protein sequence ID" value="EEV21309.1"/>
    <property type="molecule type" value="Genomic_DNA"/>
</dbReference>
<evidence type="ECO:0000313" key="1">
    <source>
        <dbReference type="EMBL" id="EEV21309.1"/>
    </source>
</evidence>
<accession>C8PM92</accession>
<gene>
    <name evidence="1" type="ORF">TREVI0001_0506</name>
</gene>
<protein>
    <submittedName>
        <fullName evidence="1">Uncharacterized protein</fullName>
    </submittedName>
</protein>
<name>C8PM92_9SPIR</name>
<organism evidence="1 2">
    <name type="scientific">Treponema vincentii ATCC 35580</name>
    <dbReference type="NCBI Taxonomy" id="596324"/>
    <lineage>
        <taxon>Bacteria</taxon>
        <taxon>Pseudomonadati</taxon>
        <taxon>Spirochaetota</taxon>
        <taxon>Spirochaetia</taxon>
        <taxon>Spirochaetales</taxon>
        <taxon>Treponemataceae</taxon>
        <taxon>Treponema</taxon>
    </lineage>
</organism>
<reference evidence="1 2" key="1">
    <citation type="submission" date="2009-07" db="EMBL/GenBank/DDBJ databases">
        <authorList>
            <person name="Madupu R."/>
            <person name="Sebastian Y."/>
            <person name="Durkin A.S."/>
            <person name="Torralba M."/>
            <person name="Methe B."/>
            <person name="Sutton G.G."/>
            <person name="Strausberg R.L."/>
            <person name="Nelson K.E."/>
        </authorList>
    </citation>
    <scope>NUCLEOTIDE SEQUENCE [LARGE SCALE GENOMIC DNA]</scope>
    <source>
        <strain evidence="1 2">ATCC 35580</strain>
    </source>
</reference>